<accession>A0ABU0MP37</accession>
<sequence length="136" mass="14668">MSELVLSLLLNSQFVIFKRRLQSTTMGGFKPVASSFPFWVSIFILRGKMKDLREDALRYPSAAATFLRVLGALVVLVGALLALDPRGDMFAGLSVIIGGLIVFALGSLRKALGDVIFELRAAAKPVTSNHTAQMDG</sequence>
<keyword evidence="3" id="KW-1185">Reference proteome</keyword>
<organism evidence="2 3">
    <name type="scientific">Azospirillum picis</name>
    <dbReference type="NCBI Taxonomy" id="488438"/>
    <lineage>
        <taxon>Bacteria</taxon>
        <taxon>Pseudomonadati</taxon>
        <taxon>Pseudomonadota</taxon>
        <taxon>Alphaproteobacteria</taxon>
        <taxon>Rhodospirillales</taxon>
        <taxon>Azospirillaceae</taxon>
        <taxon>Azospirillum</taxon>
    </lineage>
</organism>
<protein>
    <submittedName>
        <fullName evidence="2">Uncharacterized protein</fullName>
    </submittedName>
</protein>
<feature type="transmembrane region" description="Helical" evidence="1">
    <location>
        <begin position="66"/>
        <end position="83"/>
    </location>
</feature>
<reference evidence="2 3" key="1">
    <citation type="submission" date="2023-07" db="EMBL/GenBank/DDBJ databases">
        <title>Genomic Encyclopedia of Type Strains, Phase IV (KMG-IV): sequencing the most valuable type-strain genomes for metagenomic binning, comparative biology and taxonomic classification.</title>
        <authorList>
            <person name="Goeker M."/>
        </authorList>
    </citation>
    <scope>NUCLEOTIDE SEQUENCE [LARGE SCALE GENOMIC DNA]</scope>
    <source>
        <strain evidence="2 3">DSM 19922</strain>
    </source>
</reference>
<keyword evidence="1" id="KW-1133">Transmembrane helix</keyword>
<evidence type="ECO:0000313" key="3">
    <source>
        <dbReference type="Proteomes" id="UP001244552"/>
    </source>
</evidence>
<proteinExistence type="predicted"/>
<evidence type="ECO:0000256" key="1">
    <source>
        <dbReference type="SAM" id="Phobius"/>
    </source>
</evidence>
<feature type="transmembrane region" description="Helical" evidence="1">
    <location>
        <begin position="28"/>
        <end position="45"/>
    </location>
</feature>
<dbReference type="RefSeq" id="WP_209985118.1">
    <property type="nucleotide sequence ID" value="NZ_JAGINO010000016.1"/>
</dbReference>
<keyword evidence="1" id="KW-0812">Transmembrane</keyword>
<comment type="caution">
    <text evidence="2">The sequence shown here is derived from an EMBL/GenBank/DDBJ whole genome shotgun (WGS) entry which is preliminary data.</text>
</comment>
<gene>
    <name evidence="2" type="ORF">QO018_003977</name>
</gene>
<dbReference type="EMBL" id="JAUSVU010000016">
    <property type="protein sequence ID" value="MDQ0535099.1"/>
    <property type="molecule type" value="Genomic_DNA"/>
</dbReference>
<feature type="transmembrane region" description="Helical" evidence="1">
    <location>
        <begin position="89"/>
        <end position="108"/>
    </location>
</feature>
<evidence type="ECO:0000313" key="2">
    <source>
        <dbReference type="EMBL" id="MDQ0535099.1"/>
    </source>
</evidence>
<keyword evidence="1" id="KW-0472">Membrane</keyword>
<dbReference type="Proteomes" id="UP001244552">
    <property type="component" value="Unassembled WGS sequence"/>
</dbReference>
<name>A0ABU0MP37_9PROT</name>